<keyword evidence="5" id="KW-0539">Nucleus</keyword>
<dbReference type="EMBL" id="OIVN01000025">
    <property type="protein sequence ID" value="SPC72788.1"/>
    <property type="molecule type" value="Genomic_DNA"/>
</dbReference>
<dbReference type="Pfam" id="PF04189">
    <property type="entry name" value="Gcd10p"/>
    <property type="match status" value="1"/>
</dbReference>
<evidence type="ECO:0000256" key="3">
    <source>
        <dbReference type="ARBA" id="ARBA00021704"/>
    </source>
</evidence>
<organism evidence="7">
    <name type="scientific">Fagus sylvatica</name>
    <name type="common">Beechnut</name>
    <dbReference type="NCBI Taxonomy" id="28930"/>
    <lineage>
        <taxon>Eukaryota</taxon>
        <taxon>Viridiplantae</taxon>
        <taxon>Streptophyta</taxon>
        <taxon>Embryophyta</taxon>
        <taxon>Tracheophyta</taxon>
        <taxon>Spermatophyta</taxon>
        <taxon>Magnoliopsida</taxon>
        <taxon>eudicotyledons</taxon>
        <taxon>Gunneridae</taxon>
        <taxon>Pentapetalae</taxon>
        <taxon>rosids</taxon>
        <taxon>fabids</taxon>
        <taxon>Fagales</taxon>
        <taxon>Fagaceae</taxon>
        <taxon>Fagus</taxon>
    </lineage>
</organism>
<accession>A0A2N9EDN3</accession>
<dbReference type="AlphaFoldDB" id="A0A2N9EDN3"/>
<dbReference type="GO" id="GO:0005634">
    <property type="term" value="C:nucleus"/>
    <property type="evidence" value="ECO:0007669"/>
    <property type="project" value="UniProtKB-SubCell"/>
</dbReference>
<comment type="subcellular location">
    <subcellularLocation>
        <location evidence="1">Nucleus</location>
    </subcellularLocation>
</comment>
<protein>
    <recommendedName>
        <fullName evidence="3">tRNA (adenine(58)-N(1))-methyltransferase non-catalytic subunit TRM6</fullName>
    </recommendedName>
    <alternativeName>
        <fullName evidence="6">tRNA(m1A58)-methyltransferase subunit TRM6</fullName>
    </alternativeName>
</protein>
<keyword evidence="4" id="KW-0819">tRNA processing</keyword>
<proteinExistence type="inferred from homology"/>
<dbReference type="InterPro" id="IPR017423">
    <property type="entry name" value="TRM6"/>
</dbReference>
<evidence type="ECO:0000256" key="2">
    <source>
        <dbReference type="ARBA" id="ARBA00008320"/>
    </source>
</evidence>
<sequence>MSQNNSQSDSIQNPRVTWEGCSVLLDINDGDRLVFARLSAAATLKIGNKMYSLQPLIGCPFGTLFQVENGAQGPQLSRFIEGNNIQEKGDLQSQDETKDNRALVDNNNAQSLTGEEIDEMRRQGATGDEIVEALVANSATFENKTLFSQEKYRLKKQKKYAPKVLLRRPFARRFLRVDALSLLLSMANVSANSDVLVVDMVGGLLTGAVAERLGGTGYVCNTYLGSTPYSMDIVRIFNLSNEICKSIMLRFEEGSPGLPSALWLLTKSVQSELKTWAWIEYALDEIIWASPYFSPCWIMVASRRARKGKRVNSIPPFSSTCVAQDFLALLSIRIVRAPLTDLSLSQNGTSEQIHQQEDVIDMECLPNNQMSSSVGMEEIPPSTENEIADIIPETTVSLVNKMSKSTKAGNKASQQAIDLWKENGFSR</sequence>
<gene>
    <name evidence="7" type="ORF">FSB_LOCUS670</name>
</gene>
<name>A0A2N9EDN3_FAGSY</name>
<evidence type="ECO:0000256" key="4">
    <source>
        <dbReference type="ARBA" id="ARBA00022694"/>
    </source>
</evidence>
<dbReference type="GO" id="GO:0030488">
    <property type="term" value="P:tRNA methylation"/>
    <property type="evidence" value="ECO:0007669"/>
    <property type="project" value="InterPro"/>
</dbReference>
<reference evidence="7" key="1">
    <citation type="submission" date="2018-02" db="EMBL/GenBank/DDBJ databases">
        <authorList>
            <person name="Cohen D.B."/>
            <person name="Kent A.D."/>
        </authorList>
    </citation>
    <scope>NUCLEOTIDE SEQUENCE</scope>
</reference>
<comment type="similarity">
    <text evidence="2">Belongs to the TRM6/GCD10 family.</text>
</comment>
<evidence type="ECO:0000256" key="5">
    <source>
        <dbReference type="ARBA" id="ARBA00023242"/>
    </source>
</evidence>
<evidence type="ECO:0000313" key="7">
    <source>
        <dbReference type="EMBL" id="SPC72788.1"/>
    </source>
</evidence>
<dbReference type="PANTHER" id="PTHR12945">
    <property type="entry name" value="TRANSLATION INITIATION FACTOR EIF3-RELATED"/>
    <property type="match status" value="1"/>
</dbReference>
<dbReference type="PANTHER" id="PTHR12945:SF0">
    <property type="entry name" value="TRNA (ADENINE(58)-N(1))-METHYLTRANSFERASE NON-CATALYTIC SUBUNIT TRM6"/>
    <property type="match status" value="1"/>
</dbReference>
<dbReference type="GO" id="GO:0031515">
    <property type="term" value="C:tRNA (m1A) methyltransferase complex"/>
    <property type="evidence" value="ECO:0007669"/>
    <property type="project" value="InterPro"/>
</dbReference>
<evidence type="ECO:0000256" key="6">
    <source>
        <dbReference type="ARBA" id="ARBA00032319"/>
    </source>
</evidence>
<evidence type="ECO:0000256" key="1">
    <source>
        <dbReference type="ARBA" id="ARBA00004123"/>
    </source>
</evidence>